<accession>A0A445MV21</accession>
<reference evidence="1" key="1">
    <citation type="submission" date="2018-01" db="EMBL/GenBank/DDBJ databases">
        <authorList>
            <person name="Regsiter A."/>
            <person name="William W."/>
        </authorList>
    </citation>
    <scope>NUCLEOTIDE SEQUENCE</scope>
    <source>
        <strain evidence="1">TRIP AH-1</strain>
    </source>
</reference>
<dbReference type="AlphaFoldDB" id="A0A445MV21"/>
<sequence>MKTIVFFLEEPSAKEMLSGLLPRLLSADIQPRYIVFRGKQDLEKNLTRKLRGWRLPDSAFVVIRDQDSGDCHEVKSTLADLCYKAGRDNVLIRIACRELESFYLGDLAAVEKGLGLSSLSAKQNSRKFRSPDNLGNPSQELLKLTKNVYQKVAGSRSISPYLNLDNNSSHSFNVLISGIRQLAKG</sequence>
<gene>
    <name evidence="1" type="ORF">PITCH_A180010</name>
</gene>
<name>A0A445MV21_9BACT</name>
<organism evidence="1">
    <name type="scientific">uncultured Desulfobacterium sp</name>
    <dbReference type="NCBI Taxonomy" id="201089"/>
    <lineage>
        <taxon>Bacteria</taxon>
        <taxon>Pseudomonadati</taxon>
        <taxon>Thermodesulfobacteriota</taxon>
        <taxon>Desulfobacteria</taxon>
        <taxon>Desulfobacterales</taxon>
        <taxon>Desulfobacteriaceae</taxon>
        <taxon>Desulfobacterium</taxon>
        <taxon>environmental samples</taxon>
    </lineage>
</organism>
<proteinExistence type="predicted"/>
<evidence type="ECO:0000313" key="1">
    <source>
        <dbReference type="EMBL" id="SPD73308.1"/>
    </source>
</evidence>
<dbReference type="InterPro" id="IPR025455">
    <property type="entry name" value="DUF4276"/>
</dbReference>
<dbReference type="EMBL" id="OJIN01000090">
    <property type="protein sequence ID" value="SPD73308.1"/>
    <property type="molecule type" value="Genomic_DNA"/>
</dbReference>
<protein>
    <recommendedName>
        <fullName evidence="2">DUF4276 family protein</fullName>
    </recommendedName>
</protein>
<evidence type="ECO:0008006" key="2">
    <source>
        <dbReference type="Google" id="ProtNLM"/>
    </source>
</evidence>
<dbReference type="Pfam" id="PF14103">
    <property type="entry name" value="DUF4276"/>
    <property type="match status" value="1"/>
</dbReference>